<sequence length="69" mass="8328">MIHPDKLTFQSDCYEVMLQFFLDGRRRLLLLLQGHGHHHYHRSNIHYCQENIFSLNPNDHLNRIMLGKN</sequence>
<protein>
    <submittedName>
        <fullName evidence="1">Uncharacterized protein</fullName>
    </submittedName>
</protein>
<evidence type="ECO:0000313" key="1">
    <source>
        <dbReference type="EMBL" id="OTF83405.1"/>
    </source>
</evidence>
<gene>
    <name evidence="1" type="ORF">BLA29_010232</name>
</gene>
<dbReference type="EMBL" id="MUJZ01003847">
    <property type="protein sequence ID" value="OTF83405.1"/>
    <property type="molecule type" value="Genomic_DNA"/>
</dbReference>
<name>A0A1Y3BW96_EURMA</name>
<proteinExistence type="predicted"/>
<dbReference type="Proteomes" id="UP000194236">
    <property type="component" value="Unassembled WGS sequence"/>
</dbReference>
<accession>A0A1Y3BW96</accession>
<organism evidence="1 2">
    <name type="scientific">Euroglyphus maynei</name>
    <name type="common">Mayne's house dust mite</name>
    <dbReference type="NCBI Taxonomy" id="6958"/>
    <lineage>
        <taxon>Eukaryota</taxon>
        <taxon>Metazoa</taxon>
        <taxon>Ecdysozoa</taxon>
        <taxon>Arthropoda</taxon>
        <taxon>Chelicerata</taxon>
        <taxon>Arachnida</taxon>
        <taxon>Acari</taxon>
        <taxon>Acariformes</taxon>
        <taxon>Sarcoptiformes</taxon>
        <taxon>Astigmata</taxon>
        <taxon>Psoroptidia</taxon>
        <taxon>Analgoidea</taxon>
        <taxon>Pyroglyphidae</taxon>
        <taxon>Pyroglyphinae</taxon>
        <taxon>Euroglyphus</taxon>
    </lineage>
</organism>
<reference evidence="1 2" key="1">
    <citation type="submission" date="2017-03" db="EMBL/GenBank/DDBJ databases">
        <title>Genome Survey of Euroglyphus maynei.</title>
        <authorList>
            <person name="Arlian L.G."/>
            <person name="Morgan M.S."/>
            <person name="Rider S.D."/>
        </authorList>
    </citation>
    <scope>NUCLEOTIDE SEQUENCE [LARGE SCALE GENOMIC DNA]</scope>
    <source>
        <strain evidence="1">Arlian Lab</strain>
        <tissue evidence="1">Whole body</tissue>
    </source>
</reference>
<evidence type="ECO:0000313" key="2">
    <source>
        <dbReference type="Proteomes" id="UP000194236"/>
    </source>
</evidence>
<dbReference type="AlphaFoldDB" id="A0A1Y3BW96"/>
<keyword evidence="2" id="KW-1185">Reference proteome</keyword>
<comment type="caution">
    <text evidence="1">The sequence shown here is derived from an EMBL/GenBank/DDBJ whole genome shotgun (WGS) entry which is preliminary data.</text>
</comment>